<dbReference type="GO" id="GO:0000422">
    <property type="term" value="P:autophagy of mitochondrion"/>
    <property type="evidence" value="ECO:0007669"/>
    <property type="project" value="TreeGrafter"/>
</dbReference>
<reference evidence="14 15" key="1">
    <citation type="submission" date="2017-01" db="EMBL/GenBank/DDBJ databases">
        <title>Draft genome sequence of Diplodia seriata F98.1, a fungal species involved in grapevine trunk diseases.</title>
        <authorList>
            <person name="Robert-Siegwald G."/>
            <person name="Vallet J."/>
            <person name="Abou-Mansour E."/>
            <person name="Xu J."/>
            <person name="Rey P."/>
            <person name="Bertsch C."/>
            <person name="Rego C."/>
            <person name="Larignon P."/>
            <person name="Fontaine F."/>
            <person name="Lebrun M.-H."/>
        </authorList>
    </citation>
    <scope>NUCLEOTIDE SEQUENCE [LARGE SCALE GENOMIC DNA]</scope>
    <source>
        <strain evidence="14 15">F98.1</strain>
    </source>
</reference>
<feature type="region of interest" description="Disordered" evidence="13">
    <location>
        <begin position="1280"/>
        <end position="1302"/>
    </location>
</feature>
<feature type="compositionally biased region" description="Polar residues" evidence="13">
    <location>
        <begin position="1286"/>
        <end position="1295"/>
    </location>
</feature>
<feature type="compositionally biased region" description="Polar residues" evidence="13">
    <location>
        <begin position="1990"/>
        <end position="2003"/>
    </location>
</feature>
<feature type="region of interest" description="Disordered" evidence="13">
    <location>
        <begin position="383"/>
        <end position="406"/>
    </location>
</feature>
<dbReference type="GO" id="GO:0032266">
    <property type="term" value="F:phosphatidylinositol-3-phosphate binding"/>
    <property type="evidence" value="ECO:0007669"/>
    <property type="project" value="TreeGrafter"/>
</dbReference>
<sequence>MAFLLPPSVKQRLLRFALSKVDVIDDTSIDLDKFNFSWGRTSVITLPKVPLKAAKLTSFLPLPPGFQVGEAFVNDLRITVPANLQGVSIDTSGIVVKGKILQDCDEDARHTRHTSARGSGSDAIPTAEDLAKSFIQEESDEERRQLEAAIHSQSQYLQQDPFTGSSVYSDDAEESELGMGVGLTVPDYLTNYLHLMEDTVQLSIGDIELHVETEIPSEEWEDDEHVQADLVIHIGGVEVEGLTAGEPEVPLSSEQQSQTRRGKRKITLKALSAGVLLNEQSMAKSRIASSLAASPAASRSARSDSISHSTPSVASPVAASPVATSPVTLSPVATSPVATTSPAPQSHSPLATSGSLPSPQSSQQFPDMAASIMTTDADRFADAEDEDHASTGLNMTSSATSGDFGQQSLYGDESILQFGMDNGVFDTKIEGEESPVQSRGSLAGLERSSAGASEERDHFSGSNSLPGRLSYHPGQTQVERDGDGDYISKSQPSPEHAHSDPHLGHRDDVVGRSSPSPDNTNTSDRSASTSPSPASSTQGDLAESRLFSHEEAESMYMSAVDDGPSQSSRSFHMPGAWDTSSMSSNDSDRIYQPPTSATPASLDPIVEKDDGCETPRPGSRLGTDPATSNEGKDDPPTTKAFIPLLDIDTISAWISGHQTPQELDQSDSLAYPDQPSRSKVAFADDSVFHDVPGSFSQYAASTARPRPSASIMRESRKVPAQHRSVMPSAEEPKRSGGDRSSHEIEISVGNVRLQVDVETVHLAMRIVKLIQQLFGNSSAMDVPKDSSNEAKKSVGGVESKPDGIALKFSMESLRIALLKEVSSQSVATNKPMGALRHAEWDLNDIFLQLQAQGLRATCDTNQGSPRANLKIGTLSLGFNDRDILSFRPGTGLDETTMDITKPIETDISVAYRHEGVDQRIEVSTLPINVSLDIQKLDETFASYGGFSGVLKIGNHIKSTCILPPPPPKNQPAPKAVLGSEAEPPFPKIDARFAGLKFSLQGETCGLLLQTSTIRTSVRKGGVRLSIKHTKVTGPQPTTPTVWSNKPPMDVELDGVRLDYAFIPAEADLSDLLSLITPTDFKYEADDDILIDTLLSQRRKGSLVKVKVQNSVRLAISDLDGLKQLESLGQDVAKLSSVAKLLPDDERPGILSMIELADCKFDVIVDERIGQFTLHCSQVRVAHVGLPALLALSVGKIDAERNSSELVVTEVTELDGREATVPMIMARWLGDDMEPTLKVKLFNLVLDYRVTTIMALLNLSEDCTADDVALGMASSVATIKRAPSPGITRQSSTGSERTGPPSRPMNLDLLLRDCAIGLNPHKSRAKALLVLSDTRFTGSLVQDEAMTACLDIRKASLLVIDDVDRLQTEEAQDARPSHAELGTPQVHSLCRWGFVSVGTTSKARAIVKITEPAGDGPRAVDVEFKNDLFVMGSCADSTQTLFSVLGGLAPPQPPSTEIQYRTKVEPVMDMMASLVGDNFKAPMGEHLHQDQEIVVDDDEQDLHFAGSLYDPSHLPLLDDMTEESIVESMYQSQLKNDPGEPTEELQWDEDFFGQSSPERPAAQAWNSRKNEYIESSEVPVVKSPLTLRVKDVHFIWNLYDGYDWPRTREKLGQKLEEVQQRAQERRERGYDEDDGMSIEEDLLFGSVYIALPVNNTPEENRRQINRAMRGGDDTASETSYATTTASRATAHPRSRGMRLKLERGRRPKITFELKGISADVVVFPPGSGETQNSVDVRVGDLEVNDHVPSSTWNKFVTYDMSAGERPLGSPMIHLEMLTVRPVLNLAASELVIRVSVLPLRLHVDQDALDFITRFFEFKDDRIVSKEAPGEQPFIQRLEVRTVKLKLDYKPKKVDYAGLRSGHTTEFMNFLILDSANITLRRCIVYGISGFDKIHNTLNDIWMPDVKSNQIPHIMAGLAIARPAANVMNAAKSIVTVPMAQYSRDGRILRSAQMGAVAFAKNTTTELLRLGAKISIGTQAMMQTAEGILSPVSPSAGSSATQQDDGNWHDVSSPGTSPAEAPKAFSHYADQPIGVRAGLISARRHLQQDFASARDAIIAIPGEVMDSGSATGAAKAVVRHAPVVMLRPFTGVAKATGATLFGAANALDPESARKRDEKYKRH</sequence>
<feature type="region of interest" description="Disordered" evidence="13">
    <location>
        <begin position="332"/>
        <end position="364"/>
    </location>
</feature>
<dbReference type="GO" id="GO:0034727">
    <property type="term" value="P:piecemeal microautophagy of the nucleus"/>
    <property type="evidence" value="ECO:0007669"/>
    <property type="project" value="TreeGrafter"/>
</dbReference>
<dbReference type="OrthoDB" id="18982at2759"/>
<feature type="region of interest" description="Disordered" evidence="13">
    <location>
        <begin position="1987"/>
        <end position="2020"/>
    </location>
</feature>
<feature type="compositionally biased region" description="Low complexity" evidence="13">
    <location>
        <begin position="526"/>
        <end position="537"/>
    </location>
</feature>
<evidence type="ECO:0000256" key="10">
    <source>
        <dbReference type="ARBA" id="ARBA00024479"/>
    </source>
</evidence>
<feature type="compositionally biased region" description="Low complexity" evidence="13">
    <location>
        <begin position="1675"/>
        <end position="1688"/>
    </location>
</feature>
<evidence type="ECO:0000256" key="12">
    <source>
        <dbReference type="ARBA" id="ARBA00024631"/>
    </source>
</evidence>
<organism evidence="14 15">
    <name type="scientific">Diplodia seriata</name>
    <dbReference type="NCBI Taxonomy" id="420778"/>
    <lineage>
        <taxon>Eukaryota</taxon>
        <taxon>Fungi</taxon>
        <taxon>Dikarya</taxon>
        <taxon>Ascomycota</taxon>
        <taxon>Pezizomycotina</taxon>
        <taxon>Dothideomycetes</taxon>
        <taxon>Dothideomycetes incertae sedis</taxon>
        <taxon>Botryosphaeriales</taxon>
        <taxon>Botryosphaeriaceae</taxon>
        <taxon>Diplodia</taxon>
    </lineage>
</organism>
<evidence type="ECO:0000256" key="11">
    <source>
        <dbReference type="ARBA" id="ARBA00024615"/>
    </source>
</evidence>
<feature type="compositionally biased region" description="Polar residues" evidence="13">
    <location>
        <begin position="391"/>
        <end position="406"/>
    </location>
</feature>
<comment type="similarity">
    <text evidence="3">Belongs to the ATG2 family.</text>
</comment>
<dbReference type="STRING" id="420778.A0A1S8B4H3"/>
<feature type="compositionally biased region" description="Basic and acidic residues" evidence="13">
    <location>
        <begin position="542"/>
        <end position="552"/>
    </location>
</feature>
<feature type="compositionally biased region" description="Low complexity" evidence="13">
    <location>
        <begin position="699"/>
        <end position="710"/>
    </location>
</feature>
<keyword evidence="6" id="KW-0256">Endoplasmic reticulum</keyword>
<feature type="region of interest" description="Disordered" evidence="13">
    <location>
        <begin position="245"/>
        <end position="264"/>
    </location>
</feature>
<keyword evidence="9" id="KW-0472">Membrane</keyword>
<dbReference type="GO" id="GO:0034045">
    <property type="term" value="C:phagophore assembly site membrane"/>
    <property type="evidence" value="ECO:0007669"/>
    <property type="project" value="UniProtKB-SubCell"/>
</dbReference>
<keyword evidence="5" id="KW-0813">Transport</keyword>
<name>A0A1S8B4H3_9PEZI</name>
<protein>
    <recommendedName>
        <fullName evidence="4">Autophagy-related protein 2</fullName>
    </recommendedName>
</protein>
<dbReference type="GO" id="GO:0061709">
    <property type="term" value="P:reticulophagy"/>
    <property type="evidence" value="ECO:0007669"/>
    <property type="project" value="TreeGrafter"/>
</dbReference>
<evidence type="ECO:0000256" key="5">
    <source>
        <dbReference type="ARBA" id="ARBA00022448"/>
    </source>
</evidence>
<feature type="region of interest" description="Disordered" evidence="13">
    <location>
        <begin position="1668"/>
        <end position="1695"/>
    </location>
</feature>
<dbReference type="InterPro" id="IPR026849">
    <property type="entry name" value="ATG2"/>
</dbReference>
<feature type="region of interest" description="Disordered" evidence="13">
    <location>
        <begin position="291"/>
        <end position="320"/>
    </location>
</feature>
<evidence type="ECO:0000256" key="3">
    <source>
        <dbReference type="ARBA" id="ARBA00009714"/>
    </source>
</evidence>
<accession>A0A1S8B4H3</accession>
<dbReference type="Pfam" id="PF13329">
    <property type="entry name" value="ATG2_CAD"/>
    <property type="match status" value="1"/>
</dbReference>
<keyword evidence="8" id="KW-0445">Lipid transport</keyword>
<comment type="catalytic activity">
    <reaction evidence="10">
        <text>a 1,2-diacyl-sn-glycero-3-phospho-L-serine(in) = a 1,2-diacyl-sn-glycero-3-phospho-L-serine(out)</text>
        <dbReference type="Rhea" id="RHEA:38663"/>
        <dbReference type="ChEBI" id="CHEBI:57262"/>
    </reaction>
</comment>
<dbReference type="GO" id="GO:0000045">
    <property type="term" value="P:autophagosome assembly"/>
    <property type="evidence" value="ECO:0007669"/>
    <property type="project" value="TreeGrafter"/>
</dbReference>
<evidence type="ECO:0000256" key="9">
    <source>
        <dbReference type="ARBA" id="ARBA00023136"/>
    </source>
</evidence>
<feature type="compositionally biased region" description="Low complexity" evidence="13">
    <location>
        <begin position="353"/>
        <end position="364"/>
    </location>
</feature>
<comment type="caution">
    <text evidence="14">The sequence shown here is derived from an EMBL/GenBank/DDBJ whole genome shotgun (WGS) entry which is preliminary data.</text>
</comment>
<evidence type="ECO:0000313" key="15">
    <source>
        <dbReference type="Proteomes" id="UP000190776"/>
    </source>
</evidence>
<dbReference type="GO" id="GO:0006869">
    <property type="term" value="P:lipid transport"/>
    <property type="evidence" value="ECO:0007669"/>
    <property type="project" value="UniProtKB-KW"/>
</dbReference>
<feature type="region of interest" description="Disordered" evidence="13">
    <location>
        <begin position="698"/>
        <end position="741"/>
    </location>
</feature>
<feature type="compositionally biased region" description="Basic and acidic residues" evidence="13">
    <location>
        <begin position="730"/>
        <end position="741"/>
    </location>
</feature>
<keyword evidence="7" id="KW-0072">Autophagy</keyword>
<dbReference type="GO" id="GO:0061723">
    <property type="term" value="P:glycophagy"/>
    <property type="evidence" value="ECO:0007669"/>
    <property type="project" value="TreeGrafter"/>
</dbReference>
<comment type="catalytic activity">
    <reaction evidence="12">
        <text>a 1,2-diacyl-sn-glycero-3-phosphocholine(in) = a 1,2-diacyl-sn-glycero-3-phosphocholine(out)</text>
        <dbReference type="Rhea" id="RHEA:38571"/>
        <dbReference type="ChEBI" id="CHEBI:57643"/>
    </reaction>
</comment>
<evidence type="ECO:0000256" key="6">
    <source>
        <dbReference type="ARBA" id="ARBA00022824"/>
    </source>
</evidence>
<dbReference type="Proteomes" id="UP000190776">
    <property type="component" value="Unassembled WGS sequence"/>
</dbReference>
<feature type="compositionally biased region" description="Polar residues" evidence="13">
    <location>
        <begin position="513"/>
        <end position="525"/>
    </location>
</feature>
<dbReference type="PANTHER" id="PTHR13190:SF1">
    <property type="entry name" value="AUTOPHAGY-RELATED 2, ISOFORM A"/>
    <property type="match status" value="1"/>
</dbReference>
<proteinExistence type="inferred from homology"/>
<evidence type="ECO:0000256" key="2">
    <source>
        <dbReference type="ARBA" id="ARBA00004623"/>
    </source>
</evidence>
<evidence type="ECO:0000256" key="4">
    <source>
        <dbReference type="ARBA" id="ARBA00018070"/>
    </source>
</evidence>
<dbReference type="GO" id="GO:0043495">
    <property type="term" value="F:protein-membrane adaptor activity"/>
    <property type="evidence" value="ECO:0007669"/>
    <property type="project" value="TreeGrafter"/>
</dbReference>
<feature type="region of interest" description="Disordered" evidence="13">
    <location>
        <begin position="432"/>
        <end position="640"/>
    </location>
</feature>
<evidence type="ECO:0000256" key="13">
    <source>
        <dbReference type="SAM" id="MobiDB-lite"/>
    </source>
</evidence>
<evidence type="ECO:0000256" key="8">
    <source>
        <dbReference type="ARBA" id="ARBA00023055"/>
    </source>
</evidence>
<dbReference type="PANTHER" id="PTHR13190">
    <property type="entry name" value="AUTOPHAGY-RELATED 2, ISOFORM A"/>
    <property type="match status" value="1"/>
</dbReference>
<dbReference type="GO" id="GO:0005789">
    <property type="term" value="C:endoplasmic reticulum membrane"/>
    <property type="evidence" value="ECO:0007669"/>
    <property type="project" value="UniProtKB-SubCell"/>
</dbReference>
<feature type="compositionally biased region" description="Polar residues" evidence="13">
    <location>
        <begin position="332"/>
        <end position="352"/>
    </location>
</feature>
<feature type="compositionally biased region" description="Basic and acidic residues" evidence="13">
    <location>
        <begin position="495"/>
        <end position="510"/>
    </location>
</feature>
<gene>
    <name evidence="14" type="ORF">BK809_0006757</name>
</gene>
<evidence type="ECO:0000313" key="14">
    <source>
        <dbReference type="EMBL" id="OMP82447.1"/>
    </source>
</evidence>
<dbReference type="EMBL" id="MSZU01000114">
    <property type="protein sequence ID" value="OMP82447.1"/>
    <property type="molecule type" value="Genomic_DNA"/>
</dbReference>
<comment type="subcellular location">
    <subcellularLocation>
        <location evidence="1">Endoplasmic reticulum membrane</location>
        <topology evidence="1">Peripheral membrane protein</topology>
    </subcellularLocation>
    <subcellularLocation>
        <location evidence="2">Preautophagosomal structure membrane</location>
        <topology evidence="2">Peripheral membrane protein</topology>
    </subcellularLocation>
</comment>
<evidence type="ECO:0000256" key="7">
    <source>
        <dbReference type="ARBA" id="ARBA00023006"/>
    </source>
</evidence>
<evidence type="ECO:0000256" key="1">
    <source>
        <dbReference type="ARBA" id="ARBA00004406"/>
    </source>
</evidence>
<dbReference type="GO" id="GO:0061908">
    <property type="term" value="C:phagophore"/>
    <property type="evidence" value="ECO:0007669"/>
    <property type="project" value="TreeGrafter"/>
</dbReference>
<comment type="catalytic activity">
    <reaction evidence="11">
        <text>a 1,2-diacyl-sn-glycero-3-phosphoethanolamine(in) = a 1,2-diacyl-sn-glycero-3-phosphoethanolamine(out)</text>
        <dbReference type="Rhea" id="RHEA:38895"/>
        <dbReference type="ChEBI" id="CHEBI:64612"/>
    </reaction>
</comment>